<evidence type="ECO:0000256" key="2">
    <source>
        <dbReference type="ARBA" id="ARBA00022670"/>
    </source>
</evidence>
<dbReference type="Gene3D" id="3.90.226.10">
    <property type="entry name" value="2-enoyl-CoA Hydratase, Chain A, domain 1"/>
    <property type="match status" value="1"/>
</dbReference>
<keyword evidence="3 5" id="KW-0378">Hydrolase</keyword>
<dbReference type="Pfam" id="PF03572">
    <property type="entry name" value="Peptidase_S41"/>
    <property type="match status" value="1"/>
</dbReference>
<feature type="domain" description="PDZ" evidence="7">
    <location>
        <begin position="109"/>
        <end position="177"/>
    </location>
</feature>
<evidence type="ECO:0000313" key="9">
    <source>
        <dbReference type="Proteomes" id="UP000230553"/>
    </source>
</evidence>
<dbReference type="InterPro" id="IPR001478">
    <property type="entry name" value="PDZ"/>
</dbReference>
<dbReference type="NCBIfam" id="TIGR00225">
    <property type="entry name" value="prc"/>
    <property type="match status" value="1"/>
</dbReference>
<evidence type="ECO:0000256" key="3">
    <source>
        <dbReference type="ARBA" id="ARBA00022801"/>
    </source>
</evidence>
<evidence type="ECO:0000256" key="6">
    <source>
        <dbReference type="SAM" id="Phobius"/>
    </source>
</evidence>
<accession>A0A2M7TEZ5</accession>
<dbReference type="SMART" id="SM00228">
    <property type="entry name" value="PDZ"/>
    <property type="match status" value="1"/>
</dbReference>
<dbReference type="GO" id="GO:0004175">
    <property type="term" value="F:endopeptidase activity"/>
    <property type="evidence" value="ECO:0007669"/>
    <property type="project" value="TreeGrafter"/>
</dbReference>
<dbReference type="Pfam" id="PF17820">
    <property type="entry name" value="PDZ_6"/>
    <property type="match status" value="1"/>
</dbReference>
<dbReference type="GO" id="GO:0006508">
    <property type="term" value="P:proteolysis"/>
    <property type="evidence" value="ECO:0007669"/>
    <property type="project" value="UniProtKB-KW"/>
</dbReference>
<organism evidence="8 9">
    <name type="scientific">Candidatus Wolfebacteria bacterium CG_4_10_14_0_2_um_filter_39_18</name>
    <dbReference type="NCBI Taxonomy" id="1975061"/>
    <lineage>
        <taxon>Bacteria</taxon>
        <taxon>Candidatus Wolfeibacteriota</taxon>
    </lineage>
</organism>
<sequence>MKKINIKKIIKACVLAAALAVLVGGAFYLGYNQGEKNPQINIIRGVANLDNGNSENVDFSLFWDVWQKVKSKYVGAQNLNSQDLVYGAISGLVDSLGDQNSVFFSPADAKKFNQDISGQFFGIGAQLDVKNDQLMIVAPLKDSPAEKVGLKAGDKIMKVDGKDTYGMIIEEAVKLIRGEQGTTVKLAILRDSFKEPKEFSIVRDIIRVPTADSKMIGDVAYIHLYNFYEQSPFMFYQAAVKAAMKNPKGLILDLRDNPGGYLDAAVNLAGWFLENNSTVVTEEFGSGEKQVYTSYGNGLFRDLPVVVLINGGSASASEILAGALKDIKGIKLIGEKSFGKGTVQQLETLKDGSMVKITVAHWRMPGGELIDKNGIDPDFEVKISEEDIIAGHDPQLDKAIEVIKQEISEMPSNLIPILNISI</sequence>
<dbReference type="PROSITE" id="PS50106">
    <property type="entry name" value="PDZ"/>
    <property type="match status" value="1"/>
</dbReference>
<dbReference type="GO" id="GO:0030288">
    <property type="term" value="C:outer membrane-bounded periplasmic space"/>
    <property type="evidence" value="ECO:0007669"/>
    <property type="project" value="TreeGrafter"/>
</dbReference>
<dbReference type="SUPFAM" id="SSF50156">
    <property type="entry name" value="PDZ domain-like"/>
    <property type="match status" value="1"/>
</dbReference>
<evidence type="ECO:0000256" key="4">
    <source>
        <dbReference type="ARBA" id="ARBA00022825"/>
    </source>
</evidence>
<dbReference type="Gene3D" id="2.30.42.10">
    <property type="match status" value="1"/>
</dbReference>
<proteinExistence type="inferred from homology"/>
<keyword evidence="2 5" id="KW-0645">Protease</keyword>
<dbReference type="CDD" id="cd07560">
    <property type="entry name" value="Peptidase_S41_CPP"/>
    <property type="match status" value="1"/>
</dbReference>
<evidence type="ECO:0000259" key="7">
    <source>
        <dbReference type="PROSITE" id="PS50106"/>
    </source>
</evidence>
<protein>
    <recommendedName>
        <fullName evidence="7">PDZ domain-containing protein</fullName>
    </recommendedName>
</protein>
<dbReference type="Proteomes" id="UP000230553">
    <property type="component" value="Unassembled WGS sequence"/>
</dbReference>
<evidence type="ECO:0000256" key="1">
    <source>
        <dbReference type="ARBA" id="ARBA00009179"/>
    </source>
</evidence>
<keyword evidence="6" id="KW-0472">Membrane</keyword>
<dbReference type="InterPro" id="IPR005151">
    <property type="entry name" value="Tail-specific_protease"/>
</dbReference>
<gene>
    <name evidence="8" type="ORF">COY31_02760</name>
</gene>
<feature type="transmembrane region" description="Helical" evidence="6">
    <location>
        <begin position="12"/>
        <end position="31"/>
    </location>
</feature>
<dbReference type="AlphaFoldDB" id="A0A2M7TEZ5"/>
<keyword evidence="6" id="KW-1133">Transmembrane helix</keyword>
<evidence type="ECO:0000313" key="8">
    <source>
        <dbReference type="EMBL" id="PIZ44342.1"/>
    </source>
</evidence>
<keyword evidence="6" id="KW-0812">Transmembrane</keyword>
<dbReference type="SUPFAM" id="SSF52096">
    <property type="entry name" value="ClpP/crotonase"/>
    <property type="match status" value="1"/>
</dbReference>
<dbReference type="PANTHER" id="PTHR32060:SF30">
    <property type="entry name" value="CARBOXY-TERMINAL PROCESSING PROTEASE CTPA"/>
    <property type="match status" value="1"/>
</dbReference>
<dbReference type="SMART" id="SM00245">
    <property type="entry name" value="TSPc"/>
    <property type="match status" value="1"/>
</dbReference>
<evidence type="ECO:0000256" key="5">
    <source>
        <dbReference type="RuleBase" id="RU004404"/>
    </source>
</evidence>
<reference evidence="9" key="1">
    <citation type="submission" date="2017-09" db="EMBL/GenBank/DDBJ databases">
        <title>Depth-based differentiation of microbial function through sediment-hosted aquifers and enrichment of novel symbionts in the deep terrestrial subsurface.</title>
        <authorList>
            <person name="Probst A.J."/>
            <person name="Ladd B."/>
            <person name="Jarett J.K."/>
            <person name="Geller-Mcgrath D.E."/>
            <person name="Sieber C.M.K."/>
            <person name="Emerson J.B."/>
            <person name="Anantharaman K."/>
            <person name="Thomas B.C."/>
            <person name="Malmstrom R."/>
            <person name="Stieglmeier M."/>
            <person name="Klingl A."/>
            <person name="Woyke T."/>
            <person name="Ryan C.M."/>
            <person name="Banfield J.F."/>
        </authorList>
    </citation>
    <scope>NUCLEOTIDE SEQUENCE [LARGE SCALE GENOMIC DNA]</scope>
</reference>
<dbReference type="InterPro" id="IPR029045">
    <property type="entry name" value="ClpP/crotonase-like_dom_sf"/>
</dbReference>
<name>A0A2M7TEZ5_9BACT</name>
<dbReference type="InterPro" id="IPR041489">
    <property type="entry name" value="PDZ_6"/>
</dbReference>
<comment type="similarity">
    <text evidence="1 5">Belongs to the peptidase S41A family.</text>
</comment>
<dbReference type="Gene3D" id="3.30.750.44">
    <property type="match status" value="1"/>
</dbReference>
<dbReference type="PANTHER" id="PTHR32060">
    <property type="entry name" value="TAIL-SPECIFIC PROTEASE"/>
    <property type="match status" value="1"/>
</dbReference>
<keyword evidence="4 5" id="KW-0720">Serine protease</keyword>
<dbReference type="EMBL" id="PFNM01000053">
    <property type="protein sequence ID" value="PIZ44342.1"/>
    <property type="molecule type" value="Genomic_DNA"/>
</dbReference>
<dbReference type="InterPro" id="IPR036034">
    <property type="entry name" value="PDZ_sf"/>
</dbReference>
<dbReference type="GO" id="GO:0008236">
    <property type="term" value="F:serine-type peptidase activity"/>
    <property type="evidence" value="ECO:0007669"/>
    <property type="project" value="UniProtKB-KW"/>
</dbReference>
<dbReference type="InterPro" id="IPR004447">
    <property type="entry name" value="Peptidase_S41A"/>
</dbReference>
<dbReference type="CDD" id="cd06782">
    <property type="entry name" value="cpPDZ_CPP-like"/>
    <property type="match status" value="1"/>
</dbReference>
<dbReference type="GO" id="GO:0007165">
    <property type="term" value="P:signal transduction"/>
    <property type="evidence" value="ECO:0007669"/>
    <property type="project" value="TreeGrafter"/>
</dbReference>
<dbReference type="FunFam" id="2.30.42.10:FF:000063">
    <property type="entry name" value="Peptidase, S41 family"/>
    <property type="match status" value="1"/>
</dbReference>
<comment type="caution">
    <text evidence="8">The sequence shown here is derived from an EMBL/GenBank/DDBJ whole genome shotgun (WGS) entry which is preliminary data.</text>
</comment>